<comment type="similarity">
    <text evidence="1 5 6">Belongs to the peptidase S8 family.</text>
</comment>
<dbReference type="InterPro" id="IPR037045">
    <property type="entry name" value="S8pro/Inhibitor_I9_sf"/>
</dbReference>
<protein>
    <submittedName>
        <fullName evidence="9">Peptidase inhibitor I9</fullName>
    </submittedName>
</protein>
<dbReference type="PROSITE" id="PS51257">
    <property type="entry name" value="PROKAR_LIPOPROTEIN"/>
    <property type="match status" value="1"/>
</dbReference>
<evidence type="ECO:0000256" key="4">
    <source>
        <dbReference type="ARBA" id="ARBA00022825"/>
    </source>
</evidence>
<gene>
    <name evidence="9" type="ORF">CLW00_101417</name>
</gene>
<keyword evidence="10" id="KW-1185">Reference proteome</keyword>
<evidence type="ECO:0000259" key="7">
    <source>
        <dbReference type="Pfam" id="PF00082"/>
    </source>
</evidence>
<dbReference type="PRINTS" id="PR00723">
    <property type="entry name" value="SUBTILISIN"/>
</dbReference>
<feature type="active site" description="Charge relay system" evidence="5">
    <location>
        <position position="384"/>
    </location>
</feature>
<evidence type="ECO:0000256" key="1">
    <source>
        <dbReference type="ARBA" id="ARBA00011073"/>
    </source>
</evidence>
<dbReference type="GO" id="GO:0005615">
    <property type="term" value="C:extracellular space"/>
    <property type="evidence" value="ECO:0007669"/>
    <property type="project" value="TreeGrafter"/>
</dbReference>
<dbReference type="Gene3D" id="3.40.50.200">
    <property type="entry name" value="Peptidase S8/S53 domain"/>
    <property type="match status" value="1"/>
</dbReference>
<feature type="domain" description="Peptidase S8/S53" evidence="7">
    <location>
        <begin position="181"/>
        <end position="392"/>
    </location>
</feature>
<dbReference type="OrthoDB" id="9798386at2"/>
<evidence type="ECO:0000256" key="6">
    <source>
        <dbReference type="RuleBase" id="RU003355"/>
    </source>
</evidence>
<dbReference type="PROSITE" id="PS51892">
    <property type="entry name" value="SUBTILASE"/>
    <property type="match status" value="1"/>
</dbReference>
<proteinExistence type="inferred from homology"/>
<evidence type="ECO:0000313" key="9">
    <source>
        <dbReference type="EMBL" id="PRY90752.1"/>
    </source>
</evidence>
<dbReference type="Proteomes" id="UP000238157">
    <property type="component" value="Unassembled WGS sequence"/>
</dbReference>
<feature type="active site" description="Charge relay system" evidence="5">
    <location>
        <position position="186"/>
    </location>
</feature>
<dbReference type="Pfam" id="PF05922">
    <property type="entry name" value="Inhibitor_I9"/>
    <property type="match status" value="1"/>
</dbReference>
<dbReference type="InterPro" id="IPR036852">
    <property type="entry name" value="Peptidase_S8/S53_dom_sf"/>
</dbReference>
<dbReference type="InterPro" id="IPR010259">
    <property type="entry name" value="S8pro/Inhibitor_I9"/>
</dbReference>
<dbReference type="AlphaFoldDB" id="A0A2T0WVN1"/>
<dbReference type="Gene3D" id="3.30.70.80">
    <property type="entry name" value="Peptidase S8 propeptide/proteinase inhibitor I9"/>
    <property type="match status" value="1"/>
</dbReference>
<evidence type="ECO:0000256" key="2">
    <source>
        <dbReference type="ARBA" id="ARBA00022670"/>
    </source>
</evidence>
<dbReference type="EMBL" id="PVTR01000001">
    <property type="protein sequence ID" value="PRY90752.1"/>
    <property type="molecule type" value="Genomic_DNA"/>
</dbReference>
<dbReference type="Pfam" id="PF00082">
    <property type="entry name" value="Peptidase_S8"/>
    <property type="match status" value="1"/>
</dbReference>
<evidence type="ECO:0000313" key="10">
    <source>
        <dbReference type="Proteomes" id="UP000238157"/>
    </source>
</evidence>
<evidence type="ECO:0000259" key="8">
    <source>
        <dbReference type="Pfam" id="PF05922"/>
    </source>
</evidence>
<dbReference type="RefSeq" id="WP_106132219.1">
    <property type="nucleotide sequence ID" value="NZ_PVTR01000001.1"/>
</dbReference>
<keyword evidence="2 5" id="KW-0645">Protease</keyword>
<dbReference type="InterPro" id="IPR015500">
    <property type="entry name" value="Peptidase_S8_subtilisin-rel"/>
</dbReference>
<keyword evidence="3 5" id="KW-0378">Hydrolase</keyword>
<dbReference type="InterPro" id="IPR023827">
    <property type="entry name" value="Peptidase_S8_Asp-AS"/>
</dbReference>
<dbReference type="PROSITE" id="PS00136">
    <property type="entry name" value="SUBTILASE_ASP"/>
    <property type="match status" value="1"/>
</dbReference>
<name>A0A2T0WVN1_9BACT</name>
<dbReference type="GO" id="GO:0006508">
    <property type="term" value="P:proteolysis"/>
    <property type="evidence" value="ECO:0007669"/>
    <property type="project" value="UniProtKB-KW"/>
</dbReference>
<dbReference type="GO" id="GO:0004252">
    <property type="term" value="F:serine-type endopeptidase activity"/>
    <property type="evidence" value="ECO:0007669"/>
    <property type="project" value="UniProtKB-UniRule"/>
</dbReference>
<dbReference type="PROSITE" id="PS00137">
    <property type="entry name" value="SUBTILASE_HIS"/>
    <property type="match status" value="1"/>
</dbReference>
<dbReference type="SUPFAM" id="SSF52743">
    <property type="entry name" value="Subtilisin-like"/>
    <property type="match status" value="1"/>
</dbReference>
<evidence type="ECO:0000256" key="3">
    <source>
        <dbReference type="ARBA" id="ARBA00022801"/>
    </source>
</evidence>
<accession>A0A2T0WVN1</accession>
<organism evidence="9 10">
    <name type="scientific">Mongoliibacter ruber</name>
    <dbReference type="NCBI Taxonomy" id="1750599"/>
    <lineage>
        <taxon>Bacteria</taxon>
        <taxon>Pseudomonadati</taxon>
        <taxon>Bacteroidota</taxon>
        <taxon>Cytophagia</taxon>
        <taxon>Cytophagales</taxon>
        <taxon>Cyclobacteriaceae</taxon>
        <taxon>Mongoliibacter</taxon>
    </lineage>
</organism>
<dbReference type="PANTHER" id="PTHR43806">
    <property type="entry name" value="PEPTIDASE S8"/>
    <property type="match status" value="1"/>
</dbReference>
<feature type="active site" description="Charge relay system" evidence="5">
    <location>
        <position position="221"/>
    </location>
</feature>
<dbReference type="InterPro" id="IPR023828">
    <property type="entry name" value="Peptidase_S8_Ser-AS"/>
</dbReference>
<dbReference type="PANTHER" id="PTHR43806:SF66">
    <property type="entry name" value="SERIN ENDOPEPTIDASE"/>
    <property type="match status" value="1"/>
</dbReference>
<dbReference type="InterPro" id="IPR050131">
    <property type="entry name" value="Peptidase_S8_subtilisin-like"/>
</dbReference>
<keyword evidence="4 5" id="KW-0720">Serine protease</keyword>
<dbReference type="PROSITE" id="PS00138">
    <property type="entry name" value="SUBTILASE_SER"/>
    <property type="match status" value="1"/>
</dbReference>
<sequence>MKNHFFSHLFIIHVFVSTLFIGLTSCQDINQEDLISLDHSNLHSISYQESQVIDGQYIVVYQEERLNFRVDPNDYQGSHELLRKETNEFLSRYGIVEDSISQLYSMGFQGFAMKLSEDEKNEMLSDPKVKVIIPDKKRFLNIQQGNRPVKESPSIEIENTQIVPWGVKRVGGPFEYKGTRKVWVIDTGIDLNHPDLNVDHRHGFDAYNDRRNWDFNDEHGHGTHVAGTIGALDNHFGVVGVAAGVPVVPIKVFFGPRAEATDSGILAGVEYVGRMARPGDVANLSFGWDDSTEPFPLLEEAVLRISERRKIWMVIASGNSRLPGNTFTPARVNGEYTITVSATDASDRLAWFSHFGHPIKFGAPGVNVFSTWRGGTYRNSSGTSMSAPHVAGLRVFGSIESDGYVKNYPIDYLDPVAFRSKGFEGMGHIKP</sequence>
<dbReference type="InterPro" id="IPR000209">
    <property type="entry name" value="Peptidase_S8/S53_dom"/>
</dbReference>
<feature type="domain" description="Inhibitor I9" evidence="8">
    <location>
        <begin position="57"/>
        <end position="140"/>
    </location>
</feature>
<comment type="caution">
    <text evidence="9">The sequence shown here is derived from an EMBL/GenBank/DDBJ whole genome shotgun (WGS) entry which is preliminary data.</text>
</comment>
<evidence type="ECO:0000256" key="5">
    <source>
        <dbReference type="PROSITE-ProRule" id="PRU01240"/>
    </source>
</evidence>
<dbReference type="InterPro" id="IPR022398">
    <property type="entry name" value="Peptidase_S8_His-AS"/>
</dbReference>
<reference evidence="9 10" key="1">
    <citation type="submission" date="2018-03" db="EMBL/GenBank/DDBJ databases">
        <title>Genomic Encyclopedia of Archaeal and Bacterial Type Strains, Phase II (KMG-II): from individual species to whole genera.</title>
        <authorList>
            <person name="Goeker M."/>
        </authorList>
    </citation>
    <scope>NUCLEOTIDE SEQUENCE [LARGE SCALE GENOMIC DNA]</scope>
    <source>
        <strain evidence="9 10">DSM 27929</strain>
    </source>
</reference>